<name>A0A0V8RQ45_9ACTO</name>
<dbReference type="Proteomes" id="UP000054686">
    <property type="component" value="Unassembled WGS sequence"/>
</dbReference>
<dbReference type="OrthoDB" id="3266819at2"/>
<proteinExistence type="predicted"/>
<accession>A0A0V8RQ45</accession>
<gene>
    <name evidence="1" type="ORF">APY09_09945</name>
</gene>
<protein>
    <recommendedName>
        <fullName evidence="3">DUF2505 domain-containing protein</fullName>
    </recommendedName>
</protein>
<organism evidence="1 2">
    <name type="scientific">Schaalia odontolytica</name>
    <dbReference type="NCBI Taxonomy" id="1660"/>
    <lineage>
        <taxon>Bacteria</taxon>
        <taxon>Bacillati</taxon>
        <taxon>Actinomycetota</taxon>
        <taxon>Actinomycetes</taxon>
        <taxon>Actinomycetales</taxon>
        <taxon>Actinomycetaceae</taxon>
        <taxon>Schaalia</taxon>
    </lineage>
</organism>
<evidence type="ECO:0000313" key="2">
    <source>
        <dbReference type="Proteomes" id="UP000054686"/>
    </source>
</evidence>
<reference evidence="1 2" key="1">
    <citation type="submission" date="2015-10" db="EMBL/GenBank/DDBJ databases">
        <title>Draft Genome of Actinomyces odontolyticus subsp. actinosynbacter strain XH001.</title>
        <authorList>
            <person name="Mclean J.S."/>
            <person name="He X."/>
        </authorList>
    </citation>
    <scope>NUCLEOTIDE SEQUENCE [LARGE SCALE GENOMIC DNA]</scope>
    <source>
        <strain evidence="1 2">XH001</strain>
    </source>
</reference>
<dbReference type="Pfam" id="PF10698">
    <property type="entry name" value="DUF2505"/>
    <property type="match status" value="1"/>
</dbReference>
<evidence type="ECO:0000313" key="1">
    <source>
        <dbReference type="EMBL" id="KSW10311.1"/>
    </source>
</evidence>
<dbReference type="AlphaFoldDB" id="A0A0V8RQ45"/>
<evidence type="ECO:0008006" key="3">
    <source>
        <dbReference type="Google" id="ProtNLM"/>
    </source>
</evidence>
<dbReference type="InterPro" id="IPR019639">
    <property type="entry name" value="DUF2505"/>
</dbReference>
<dbReference type="EMBL" id="LLVT01000004">
    <property type="protein sequence ID" value="KSW10311.1"/>
    <property type="molecule type" value="Genomic_DNA"/>
</dbReference>
<sequence>MSAGTRFGAASFVRRTMQFTQSMSYPGTVDEVVTMYLTPAYLERRFGQFVVEGSSTVSVEGQRVSFAGTVRPELIPAAAARFVKSDLRIAFTEEWTTNEAEATSRTSVTVDSAPVSVEATSTLAGTEAGSVRVVTGNVSVRVPLFGGRIEKEAVAHLGRVVEREQALAAQWLEEHR</sequence>
<comment type="caution">
    <text evidence="1">The sequence shown here is derived from an EMBL/GenBank/DDBJ whole genome shotgun (WGS) entry which is preliminary data.</text>
</comment>